<dbReference type="PANTHER" id="PTHR22911">
    <property type="entry name" value="ACYL-MALONYL CONDENSING ENZYME-RELATED"/>
    <property type="match status" value="1"/>
</dbReference>
<feature type="domain" description="EamA" evidence="2">
    <location>
        <begin position="162"/>
        <end position="290"/>
    </location>
</feature>
<accession>A0A8S1LQC0</accession>
<proteinExistence type="predicted"/>
<comment type="caution">
    <text evidence="3">The sequence shown here is derived from an EMBL/GenBank/DDBJ whole genome shotgun (WGS) entry which is preliminary data.</text>
</comment>
<dbReference type="GO" id="GO:0016020">
    <property type="term" value="C:membrane"/>
    <property type="evidence" value="ECO:0007669"/>
    <property type="project" value="InterPro"/>
</dbReference>
<feature type="transmembrane region" description="Helical" evidence="1">
    <location>
        <begin position="158"/>
        <end position="179"/>
    </location>
</feature>
<sequence length="301" mass="34882">MSVSIFKYLKDLENKNTLRAAIIYITVAYFFHALQIKFFKYGHFNIVPQSLFLRALLCLIVIFLFQSKQKYYPKVKTKYLIKSQFLSAIGSSIYFYGLKYISISEAAILFATNSIWSQLIVSFMKREHITKSRFINSIICIVGITLASNPTINVEDPFMHIIGCLSILICSVVQSISYITMKQIGSEVSSSVVTSYYQIMIIITSSLWQQQICKFEYFTGYWFYLFGFAFFTLLGQMLQFRAQTMVTYDKICNYTYSQFLYVIIIDYVLFRKILSQNGFIGGSLILFGVFKQLSDDKKLRG</sequence>
<reference evidence="3" key="1">
    <citation type="submission" date="2021-01" db="EMBL/GenBank/DDBJ databases">
        <authorList>
            <consortium name="Genoscope - CEA"/>
            <person name="William W."/>
        </authorList>
    </citation>
    <scope>NUCLEOTIDE SEQUENCE</scope>
</reference>
<organism evidence="3 4">
    <name type="scientific">Paramecium sonneborni</name>
    <dbReference type="NCBI Taxonomy" id="65129"/>
    <lineage>
        <taxon>Eukaryota</taxon>
        <taxon>Sar</taxon>
        <taxon>Alveolata</taxon>
        <taxon>Ciliophora</taxon>
        <taxon>Intramacronucleata</taxon>
        <taxon>Oligohymenophorea</taxon>
        <taxon>Peniculida</taxon>
        <taxon>Parameciidae</taxon>
        <taxon>Paramecium</taxon>
    </lineage>
</organism>
<feature type="transmembrane region" description="Helical" evidence="1">
    <location>
        <begin position="191"/>
        <end position="209"/>
    </location>
</feature>
<keyword evidence="1" id="KW-1133">Transmembrane helix</keyword>
<evidence type="ECO:0000259" key="2">
    <source>
        <dbReference type="Pfam" id="PF00892"/>
    </source>
</evidence>
<name>A0A8S1LQC0_9CILI</name>
<keyword evidence="4" id="KW-1185">Reference proteome</keyword>
<keyword evidence="1" id="KW-0472">Membrane</keyword>
<dbReference type="InterPro" id="IPR000620">
    <property type="entry name" value="EamA_dom"/>
</dbReference>
<gene>
    <name evidence="3" type="ORF">PSON_ATCC_30995.1.T0270027</name>
</gene>
<protein>
    <recommendedName>
        <fullName evidence="2">EamA domain-containing protein</fullName>
    </recommendedName>
</protein>
<feature type="transmembrane region" description="Helical" evidence="1">
    <location>
        <begin position="251"/>
        <end position="270"/>
    </location>
</feature>
<dbReference type="OrthoDB" id="306876at2759"/>
<feature type="domain" description="EamA" evidence="2">
    <location>
        <begin position="21"/>
        <end position="148"/>
    </location>
</feature>
<feature type="transmembrane region" description="Helical" evidence="1">
    <location>
        <begin position="134"/>
        <end position="152"/>
    </location>
</feature>
<dbReference type="AlphaFoldDB" id="A0A8S1LQC0"/>
<evidence type="ECO:0000313" key="3">
    <source>
        <dbReference type="EMBL" id="CAD8070508.1"/>
    </source>
</evidence>
<feature type="transmembrane region" description="Helical" evidence="1">
    <location>
        <begin position="221"/>
        <end position="239"/>
    </location>
</feature>
<feature type="transmembrane region" description="Helical" evidence="1">
    <location>
        <begin position="276"/>
        <end position="293"/>
    </location>
</feature>
<dbReference type="Pfam" id="PF00892">
    <property type="entry name" value="EamA"/>
    <property type="match status" value="2"/>
</dbReference>
<keyword evidence="1" id="KW-0812">Transmembrane</keyword>
<dbReference type="Proteomes" id="UP000692954">
    <property type="component" value="Unassembled WGS sequence"/>
</dbReference>
<feature type="transmembrane region" description="Helical" evidence="1">
    <location>
        <begin position="51"/>
        <end position="67"/>
    </location>
</feature>
<feature type="transmembrane region" description="Helical" evidence="1">
    <location>
        <begin position="21"/>
        <end position="39"/>
    </location>
</feature>
<evidence type="ECO:0000256" key="1">
    <source>
        <dbReference type="SAM" id="Phobius"/>
    </source>
</evidence>
<dbReference type="PANTHER" id="PTHR22911:SF137">
    <property type="entry name" value="SOLUTE CARRIER FAMILY 35 MEMBER G2-RELATED"/>
    <property type="match status" value="1"/>
</dbReference>
<evidence type="ECO:0000313" key="4">
    <source>
        <dbReference type="Proteomes" id="UP000692954"/>
    </source>
</evidence>
<dbReference type="EMBL" id="CAJJDN010000027">
    <property type="protein sequence ID" value="CAD8070508.1"/>
    <property type="molecule type" value="Genomic_DNA"/>
</dbReference>